<dbReference type="Pfam" id="PF13576">
    <property type="entry name" value="Pentapeptide_3"/>
    <property type="match status" value="1"/>
</dbReference>
<evidence type="ECO:0000313" key="3">
    <source>
        <dbReference type="EMBL" id="MFC6064404.1"/>
    </source>
</evidence>
<keyword evidence="2" id="KW-1133">Transmembrane helix</keyword>
<dbReference type="EMBL" id="JBHSPX010000004">
    <property type="protein sequence ID" value="MFC6064404.1"/>
    <property type="molecule type" value="Genomic_DNA"/>
</dbReference>
<reference evidence="4" key="1">
    <citation type="journal article" date="2019" name="Int. J. Syst. Evol. Microbiol.">
        <title>The Global Catalogue of Microorganisms (GCM) 10K type strain sequencing project: providing services to taxonomists for standard genome sequencing and annotation.</title>
        <authorList>
            <consortium name="The Broad Institute Genomics Platform"/>
            <consortium name="The Broad Institute Genome Sequencing Center for Infectious Disease"/>
            <person name="Wu L."/>
            <person name="Ma J."/>
        </authorList>
    </citation>
    <scope>NUCLEOTIDE SEQUENCE [LARGE SCALE GENOMIC DNA]</scope>
    <source>
        <strain evidence="4">CGMCC 1.15180</strain>
    </source>
</reference>
<proteinExistence type="predicted"/>
<gene>
    <name evidence="3" type="ORF">ACFP4F_17885</name>
</gene>
<evidence type="ECO:0000256" key="1">
    <source>
        <dbReference type="SAM" id="MobiDB-lite"/>
    </source>
</evidence>
<keyword evidence="4" id="KW-1185">Reference proteome</keyword>
<feature type="compositionally biased region" description="Low complexity" evidence="1">
    <location>
        <begin position="482"/>
        <end position="499"/>
    </location>
</feature>
<sequence length="568" mass="62275">MTPPTSEPSPAPPDWPHCGHGAVRAADPVGCRGAQVPGQTACLAHLGGADRAAYLAALSPGADIDHRGTPFTGELLNELLAALTDAGTGVVSLGDALFEQAAFRDDAVFNDAEFRGRAHFDGARFDAQASFAQTTFARGAWFTEAEFGDRAWFTEIEFRAMTWFNQAEFHDEVWFNATKFHDYTGFHGTQFRGDAVFFLAKFERAVLVGPLACTGKINFDQAEFNAAVTIEASAAVVSCWRTRWASPATLRLRHAEVDLSDAVLEYPVSVAGRARPFLVNGQDMAETGLRDARVRVVSLRGVDAAHLVLTDIDLTACLFAGTIHLDQIRLEGQYALATAPLGLRRRGLWPVRWTPRRMLAEEHHWRHARAAGSSGWSPPPAGEEVLEAAALAPVYRQLRKSFEDSKHEPGAADFYYGEMEMRRHADDIPPSERSLLTAYWALSGYGLRASRALAWLVAAMTVTVLVMMLWGLPQHAPKPTSTGTLTNSRRITTTTDTPVPVNPDGPYPARLSTERFEKSLRVVINSVVFRSSGQDLTTVGTYTEMVSRLTQPVLLGLAVLCIRNRVKR</sequence>
<keyword evidence="2" id="KW-0812">Transmembrane</keyword>
<dbReference type="Gene3D" id="2.160.20.80">
    <property type="entry name" value="E3 ubiquitin-protein ligase SopA"/>
    <property type="match status" value="1"/>
</dbReference>
<evidence type="ECO:0000256" key="2">
    <source>
        <dbReference type="SAM" id="Phobius"/>
    </source>
</evidence>
<organism evidence="3 4">
    <name type="scientific">Streptomyces ochraceiscleroticus</name>
    <dbReference type="NCBI Taxonomy" id="47761"/>
    <lineage>
        <taxon>Bacteria</taxon>
        <taxon>Bacillati</taxon>
        <taxon>Actinomycetota</taxon>
        <taxon>Actinomycetes</taxon>
        <taxon>Kitasatosporales</taxon>
        <taxon>Streptomycetaceae</taxon>
        <taxon>Streptomyces</taxon>
    </lineage>
</organism>
<protein>
    <submittedName>
        <fullName evidence="3">Pentapeptide repeat-containing protein</fullName>
    </submittedName>
</protein>
<evidence type="ECO:0000313" key="4">
    <source>
        <dbReference type="Proteomes" id="UP001596139"/>
    </source>
</evidence>
<dbReference type="RefSeq" id="WP_157848963.1">
    <property type="nucleotide sequence ID" value="NZ_JBHSPX010000004.1"/>
</dbReference>
<feature type="transmembrane region" description="Helical" evidence="2">
    <location>
        <begin position="452"/>
        <end position="472"/>
    </location>
</feature>
<name>A0ABW1MKN9_9ACTN</name>
<dbReference type="InterPro" id="IPR001646">
    <property type="entry name" value="5peptide_repeat"/>
</dbReference>
<dbReference type="Proteomes" id="UP001596139">
    <property type="component" value="Unassembled WGS sequence"/>
</dbReference>
<accession>A0ABW1MKN9</accession>
<feature type="region of interest" description="Disordered" evidence="1">
    <location>
        <begin position="478"/>
        <end position="505"/>
    </location>
</feature>
<keyword evidence="2" id="KW-0472">Membrane</keyword>
<comment type="caution">
    <text evidence="3">The sequence shown here is derived from an EMBL/GenBank/DDBJ whole genome shotgun (WGS) entry which is preliminary data.</text>
</comment>